<name>A0A059J1D3_TRIIM</name>
<proteinExistence type="predicted"/>
<dbReference type="EMBL" id="AOKY01000567">
    <property type="protein sequence ID" value="KDB21302.1"/>
    <property type="molecule type" value="Genomic_DNA"/>
</dbReference>
<keyword evidence="1" id="KW-0472">Membrane</keyword>
<accession>A0A059J1D3</accession>
<comment type="caution">
    <text evidence="2">The sequence shown here is derived from an EMBL/GenBank/DDBJ whole genome shotgun (WGS) entry which is preliminary data.</text>
</comment>
<dbReference type="HOGENOM" id="CLU_1349749_0_0_1"/>
<organism evidence="2 3">
    <name type="scientific">Trichophyton interdigitale (strain MR816)</name>
    <dbReference type="NCBI Taxonomy" id="1215338"/>
    <lineage>
        <taxon>Eukaryota</taxon>
        <taxon>Fungi</taxon>
        <taxon>Dikarya</taxon>
        <taxon>Ascomycota</taxon>
        <taxon>Pezizomycotina</taxon>
        <taxon>Eurotiomycetes</taxon>
        <taxon>Eurotiomycetidae</taxon>
        <taxon>Onygenales</taxon>
        <taxon>Arthrodermataceae</taxon>
        <taxon>Trichophyton</taxon>
    </lineage>
</organism>
<evidence type="ECO:0000256" key="1">
    <source>
        <dbReference type="SAM" id="Phobius"/>
    </source>
</evidence>
<dbReference type="Proteomes" id="UP000024533">
    <property type="component" value="Unassembled WGS sequence"/>
</dbReference>
<dbReference type="AlphaFoldDB" id="A0A059J1D3"/>
<keyword evidence="3" id="KW-1185">Reference proteome</keyword>
<keyword evidence="1" id="KW-0812">Transmembrane</keyword>
<keyword evidence="1" id="KW-1133">Transmembrane helix</keyword>
<gene>
    <name evidence="2" type="ORF">H109_06777</name>
</gene>
<feature type="transmembrane region" description="Helical" evidence="1">
    <location>
        <begin position="171"/>
        <end position="195"/>
    </location>
</feature>
<evidence type="ECO:0000313" key="2">
    <source>
        <dbReference type="EMBL" id="KDB21302.1"/>
    </source>
</evidence>
<evidence type="ECO:0000313" key="3">
    <source>
        <dbReference type="Proteomes" id="UP000024533"/>
    </source>
</evidence>
<sequence>MEEFPLLAQRLLIVRQHLSAKKLPKQRSKKWCYTVESAGAGLDRNSLQSILHFIRRVAYLLRRLMTMGTGSHVITLEYKSNNSSIQHFCIRQIRRHSRFTPCIRRSRVPVPKPWSGEKTGMDGDVSSLRIPASQPAWAPYPTHRQLALRSSGRPATERGPPLVASTKFSNLYTFLITLVFLTVPGSCLVVQRLFLNITGRTPL</sequence>
<reference evidence="2 3" key="1">
    <citation type="submission" date="2014-02" db="EMBL/GenBank/DDBJ databases">
        <title>The Genome Sequence of Trichophyton interdigitale MR816.</title>
        <authorList>
            <consortium name="The Broad Institute Genomics Platform"/>
            <person name="Cuomo C.A."/>
            <person name="White T.C."/>
            <person name="Graser Y."/>
            <person name="Martinez-Rossi N."/>
            <person name="Heitman J."/>
            <person name="Young S.K."/>
            <person name="Zeng Q."/>
            <person name="Gargeya S."/>
            <person name="Abouelleil A."/>
            <person name="Alvarado L."/>
            <person name="Chapman S.B."/>
            <person name="Gainer-Dewar J."/>
            <person name="Goldberg J."/>
            <person name="Griggs A."/>
            <person name="Gujja S."/>
            <person name="Hansen M."/>
            <person name="Howarth C."/>
            <person name="Imamovic A."/>
            <person name="Larimer J."/>
            <person name="Martinez D."/>
            <person name="Murphy C."/>
            <person name="Pearson M.D."/>
            <person name="Persinoti G."/>
            <person name="Poon T."/>
            <person name="Priest M."/>
            <person name="Roberts A.D."/>
            <person name="Saif S."/>
            <person name="Shea T.D."/>
            <person name="Sykes S.N."/>
            <person name="Wortman J."/>
            <person name="Nusbaum C."/>
            <person name="Birren B."/>
        </authorList>
    </citation>
    <scope>NUCLEOTIDE SEQUENCE [LARGE SCALE GENOMIC DNA]</scope>
    <source>
        <strain evidence="2 3">MR816</strain>
    </source>
</reference>
<protein>
    <submittedName>
        <fullName evidence="2">Uncharacterized protein</fullName>
    </submittedName>
</protein>